<gene>
    <name evidence="1" type="ORF">TSPGSL018_10433</name>
</gene>
<name>A0A061S596_9CHLO</name>
<reference evidence="1" key="1">
    <citation type="submission" date="2014-05" db="EMBL/GenBank/DDBJ databases">
        <title>The transcriptome of the halophilic microalga Tetraselmis sp. GSL018 isolated from the Great Salt Lake, Utah.</title>
        <authorList>
            <person name="Jinkerson R.E."/>
            <person name="D'Adamo S."/>
            <person name="Posewitz M.C."/>
        </authorList>
    </citation>
    <scope>NUCLEOTIDE SEQUENCE</scope>
    <source>
        <strain evidence="1">GSL018</strain>
    </source>
</reference>
<organism evidence="1">
    <name type="scientific">Tetraselmis sp. GSL018</name>
    <dbReference type="NCBI Taxonomy" id="582737"/>
    <lineage>
        <taxon>Eukaryota</taxon>
        <taxon>Viridiplantae</taxon>
        <taxon>Chlorophyta</taxon>
        <taxon>core chlorophytes</taxon>
        <taxon>Chlorodendrophyceae</taxon>
        <taxon>Chlorodendrales</taxon>
        <taxon>Chlorodendraceae</taxon>
        <taxon>Tetraselmis</taxon>
    </lineage>
</organism>
<sequence>KNAVGFYWSWDYYGPQMLDGALIIAATAKAAVVRAE</sequence>
<dbReference type="AlphaFoldDB" id="A0A061S596"/>
<evidence type="ECO:0000313" key="1">
    <source>
        <dbReference type="EMBL" id="JAC80362.1"/>
    </source>
</evidence>
<dbReference type="EMBL" id="GBEZ01004891">
    <property type="protein sequence ID" value="JAC80362.1"/>
    <property type="molecule type" value="Transcribed_RNA"/>
</dbReference>
<accession>A0A061S596</accession>
<feature type="non-terminal residue" evidence="1">
    <location>
        <position position="1"/>
    </location>
</feature>
<protein>
    <submittedName>
        <fullName evidence="1">Uncharacterized protein</fullName>
    </submittedName>
</protein>
<proteinExistence type="predicted"/>